<evidence type="ECO:0000313" key="1">
    <source>
        <dbReference type="EMBL" id="PWC15010.1"/>
    </source>
</evidence>
<proteinExistence type="predicted"/>
<comment type="caution">
    <text evidence="1">The sequence shown here is derived from an EMBL/GenBank/DDBJ whole genome shotgun (WGS) entry which is preliminary data.</text>
</comment>
<reference evidence="1 2" key="1">
    <citation type="submission" date="2018-04" db="EMBL/GenBank/DDBJ databases">
        <title>Brenneria corticis sp.nov.</title>
        <authorList>
            <person name="Li Y."/>
        </authorList>
    </citation>
    <scope>NUCLEOTIDE SEQUENCE [LARGE SCALE GENOMIC DNA]</scope>
    <source>
        <strain evidence="1 2">LMG 27715</strain>
    </source>
</reference>
<dbReference type="AlphaFoldDB" id="A0A2U1U043"/>
<protein>
    <submittedName>
        <fullName evidence="1">Uncharacterized protein</fullName>
    </submittedName>
</protein>
<gene>
    <name evidence="1" type="ORF">B4923_02940</name>
</gene>
<dbReference type="Pfam" id="PF05932">
    <property type="entry name" value="CesT"/>
    <property type="match status" value="1"/>
</dbReference>
<dbReference type="CDD" id="cd17025">
    <property type="entry name" value="T3SC_IA_ShcF-like"/>
    <property type="match status" value="1"/>
</dbReference>
<keyword evidence="2" id="KW-1185">Reference proteome</keyword>
<name>A0A2U1U043_9GAMM</name>
<evidence type="ECO:0000313" key="2">
    <source>
        <dbReference type="Proteomes" id="UP000245138"/>
    </source>
</evidence>
<dbReference type="Gene3D" id="3.30.1460.10">
    <property type="match status" value="1"/>
</dbReference>
<dbReference type="Proteomes" id="UP000245138">
    <property type="component" value="Unassembled WGS sequence"/>
</dbReference>
<dbReference type="RefSeq" id="WP_109052868.1">
    <property type="nucleotide sequence ID" value="NZ_QDKJ01000002.1"/>
</dbReference>
<dbReference type="SUPFAM" id="SSF69635">
    <property type="entry name" value="Type III secretory system chaperone-like"/>
    <property type="match status" value="1"/>
</dbReference>
<dbReference type="EMBL" id="QDKJ01000002">
    <property type="protein sequence ID" value="PWC15010.1"/>
    <property type="molecule type" value="Genomic_DNA"/>
</dbReference>
<dbReference type="OrthoDB" id="6428238at2"/>
<accession>A0A2U1U043</accession>
<sequence length="144" mass="16318">MSGMRGFHIVISKLMKQYQIDTAKAEESGHSVYIMTLENELQIMLLGNQQGYLNIMSAVVTLADGVTIPPHILLSLLSMNMWNTRHPVFNIGFDINKMQVVLSCRQTLAELDQAETYNLVGAFIDTASKLKRWITRQMEPVCEK</sequence>
<dbReference type="GO" id="GO:0030254">
    <property type="term" value="P:protein secretion by the type III secretion system"/>
    <property type="evidence" value="ECO:0007669"/>
    <property type="project" value="InterPro"/>
</dbReference>
<dbReference type="InterPro" id="IPR010261">
    <property type="entry name" value="Tir_chaperone"/>
</dbReference>
<organism evidence="1 2">
    <name type="scientific">Brenneria roseae subsp. americana</name>
    <dbReference type="NCBI Taxonomy" id="1508507"/>
    <lineage>
        <taxon>Bacteria</taxon>
        <taxon>Pseudomonadati</taxon>
        <taxon>Pseudomonadota</taxon>
        <taxon>Gammaproteobacteria</taxon>
        <taxon>Enterobacterales</taxon>
        <taxon>Pectobacteriaceae</taxon>
        <taxon>Brenneria</taxon>
    </lineage>
</organism>